<proteinExistence type="predicted"/>
<dbReference type="AlphaFoldDB" id="A0AAE1GE72"/>
<protein>
    <submittedName>
        <fullName evidence="1">Uncharacterized protein</fullName>
    </submittedName>
</protein>
<keyword evidence="2" id="KW-1185">Reference proteome</keyword>
<organism evidence="1 2">
    <name type="scientific">Petrolisthes cinctipes</name>
    <name type="common">Flat porcelain crab</name>
    <dbReference type="NCBI Taxonomy" id="88211"/>
    <lineage>
        <taxon>Eukaryota</taxon>
        <taxon>Metazoa</taxon>
        <taxon>Ecdysozoa</taxon>
        <taxon>Arthropoda</taxon>
        <taxon>Crustacea</taxon>
        <taxon>Multicrustacea</taxon>
        <taxon>Malacostraca</taxon>
        <taxon>Eumalacostraca</taxon>
        <taxon>Eucarida</taxon>
        <taxon>Decapoda</taxon>
        <taxon>Pleocyemata</taxon>
        <taxon>Anomura</taxon>
        <taxon>Galatheoidea</taxon>
        <taxon>Porcellanidae</taxon>
        <taxon>Petrolisthes</taxon>
    </lineage>
</organism>
<dbReference type="Proteomes" id="UP001286313">
    <property type="component" value="Unassembled WGS sequence"/>
</dbReference>
<comment type="caution">
    <text evidence="1">The sequence shown here is derived from an EMBL/GenBank/DDBJ whole genome shotgun (WGS) entry which is preliminary data.</text>
</comment>
<accession>A0AAE1GE72</accession>
<reference evidence="1" key="1">
    <citation type="submission" date="2023-10" db="EMBL/GenBank/DDBJ databases">
        <title>Genome assemblies of two species of porcelain crab, Petrolisthes cinctipes and Petrolisthes manimaculis (Anomura: Porcellanidae).</title>
        <authorList>
            <person name="Angst P."/>
        </authorList>
    </citation>
    <scope>NUCLEOTIDE SEQUENCE</scope>
    <source>
        <strain evidence="1">PB745_01</strain>
        <tissue evidence="1">Gill</tissue>
    </source>
</reference>
<dbReference type="EMBL" id="JAWQEG010000441">
    <property type="protein sequence ID" value="KAK3890119.1"/>
    <property type="molecule type" value="Genomic_DNA"/>
</dbReference>
<gene>
    <name evidence="1" type="ORF">Pcinc_005925</name>
</gene>
<sequence>MIQDDESDAGDELSKKEVDLYIVESFMVSAAYTDKDELSKKEVDLYIVESFMVSAAYTDKFEYSQIAVDDLPVKGSEYLP</sequence>
<evidence type="ECO:0000313" key="1">
    <source>
        <dbReference type="EMBL" id="KAK3890119.1"/>
    </source>
</evidence>
<name>A0AAE1GE72_PETCI</name>
<evidence type="ECO:0000313" key="2">
    <source>
        <dbReference type="Proteomes" id="UP001286313"/>
    </source>
</evidence>